<sequence length="32" mass="3892">MREMEKGWFFFTIANSFCMPVLCVLHNTFDLY</sequence>
<keyword evidence="1" id="KW-0472">Membrane</keyword>
<keyword evidence="1" id="KW-0812">Transmembrane</keyword>
<keyword evidence="1" id="KW-1133">Transmembrane helix</keyword>
<dbReference type="EMBL" id="GGEC01064310">
    <property type="protein sequence ID" value="MBX44794.1"/>
    <property type="molecule type" value="Transcribed_RNA"/>
</dbReference>
<proteinExistence type="predicted"/>
<protein>
    <submittedName>
        <fullName evidence="2">Uncharacterized protein</fullName>
    </submittedName>
</protein>
<reference evidence="2" key="1">
    <citation type="submission" date="2018-02" db="EMBL/GenBank/DDBJ databases">
        <title>Rhizophora mucronata_Transcriptome.</title>
        <authorList>
            <person name="Meera S.P."/>
            <person name="Sreeshan A."/>
            <person name="Augustine A."/>
        </authorList>
    </citation>
    <scope>NUCLEOTIDE SEQUENCE</scope>
    <source>
        <tissue evidence="2">Leaf</tissue>
    </source>
</reference>
<evidence type="ECO:0000313" key="2">
    <source>
        <dbReference type="EMBL" id="MBX44794.1"/>
    </source>
</evidence>
<feature type="transmembrane region" description="Helical" evidence="1">
    <location>
        <begin position="7"/>
        <end position="29"/>
    </location>
</feature>
<accession>A0A2P2NQT5</accession>
<organism evidence="2">
    <name type="scientific">Rhizophora mucronata</name>
    <name type="common">Asiatic mangrove</name>
    <dbReference type="NCBI Taxonomy" id="61149"/>
    <lineage>
        <taxon>Eukaryota</taxon>
        <taxon>Viridiplantae</taxon>
        <taxon>Streptophyta</taxon>
        <taxon>Embryophyta</taxon>
        <taxon>Tracheophyta</taxon>
        <taxon>Spermatophyta</taxon>
        <taxon>Magnoliopsida</taxon>
        <taxon>eudicotyledons</taxon>
        <taxon>Gunneridae</taxon>
        <taxon>Pentapetalae</taxon>
        <taxon>rosids</taxon>
        <taxon>fabids</taxon>
        <taxon>Malpighiales</taxon>
        <taxon>Rhizophoraceae</taxon>
        <taxon>Rhizophora</taxon>
    </lineage>
</organism>
<name>A0A2P2NQT5_RHIMU</name>
<dbReference type="AlphaFoldDB" id="A0A2P2NQT5"/>
<evidence type="ECO:0000256" key="1">
    <source>
        <dbReference type="SAM" id="Phobius"/>
    </source>
</evidence>